<accession>A0A7J8G0S4</accession>
<dbReference type="PROSITE" id="PS00678">
    <property type="entry name" value="WD_REPEATS_1"/>
    <property type="match status" value="1"/>
</dbReference>
<dbReference type="GO" id="GO:0000922">
    <property type="term" value="C:spindle pole"/>
    <property type="evidence" value="ECO:0007669"/>
    <property type="project" value="TreeGrafter"/>
</dbReference>
<reference evidence="6 7" key="1">
    <citation type="journal article" date="2020" name="Nature">
        <title>Six reference-quality genomes reveal evolution of bat adaptations.</title>
        <authorList>
            <person name="Jebb D."/>
            <person name="Huang Z."/>
            <person name="Pippel M."/>
            <person name="Hughes G.M."/>
            <person name="Lavrichenko K."/>
            <person name="Devanna P."/>
            <person name="Winkler S."/>
            <person name="Jermiin L.S."/>
            <person name="Skirmuntt E.C."/>
            <person name="Katzourakis A."/>
            <person name="Burkitt-Gray L."/>
            <person name="Ray D.A."/>
            <person name="Sullivan K.A.M."/>
            <person name="Roscito J.G."/>
            <person name="Kirilenko B.M."/>
            <person name="Davalos L.M."/>
            <person name="Corthals A.P."/>
            <person name="Power M.L."/>
            <person name="Jones G."/>
            <person name="Ransome R.D."/>
            <person name="Dechmann D.K.N."/>
            <person name="Locatelli A.G."/>
            <person name="Puechmaille S.J."/>
            <person name="Fedrigo O."/>
            <person name="Jarvis E.D."/>
            <person name="Hiller M."/>
            <person name="Vernes S.C."/>
            <person name="Myers E.W."/>
            <person name="Teeling E.C."/>
        </authorList>
    </citation>
    <scope>NUCLEOTIDE SEQUENCE [LARGE SCALE GENOMIC DNA]</scope>
    <source>
        <strain evidence="6">MMolMol1</strain>
        <tissue evidence="6">Muscle</tissue>
    </source>
</reference>
<dbReference type="AlphaFoldDB" id="A0A7J8G0S4"/>
<feature type="compositionally biased region" description="Polar residues" evidence="4">
    <location>
        <begin position="304"/>
        <end position="318"/>
    </location>
</feature>
<evidence type="ECO:0000256" key="5">
    <source>
        <dbReference type="SAM" id="Phobius"/>
    </source>
</evidence>
<keyword evidence="7" id="KW-1185">Reference proteome</keyword>
<protein>
    <submittedName>
        <fullName evidence="6">NEDD1 gamma-tubulin ring complex targeting factor</fullName>
    </submittedName>
</protein>
<evidence type="ECO:0000256" key="2">
    <source>
        <dbReference type="ARBA" id="ARBA00022737"/>
    </source>
</evidence>
<organism evidence="6 7">
    <name type="scientific">Molossus molossus</name>
    <name type="common">Pallas' mastiff bat</name>
    <name type="synonym">Vespertilio molossus</name>
    <dbReference type="NCBI Taxonomy" id="27622"/>
    <lineage>
        <taxon>Eukaryota</taxon>
        <taxon>Metazoa</taxon>
        <taxon>Chordata</taxon>
        <taxon>Craniata</taxon>
        <taxon>Vertebrata</taxon>
        <taxon>Euteleostomi</taxon>
        <taxon>Mammalia</taxon>
        <taxon>Eutheria</taxon>
        <taxon>Laurasiatheria</taxon>
        <taxon>Chiroptera</taxon>
        <taxon>Yangochiroptera</taxon>
        <taxon>Molossidae</taxon>
        <taxon>Molossus</taxon>
    </lineage>
</organism>
<dbReference type="FunFam" id="2.130.10.10:FF:001509">
    <property type="entry name" value="Protein NEDD1"/>
    <property type="match status" value="1"/>
</dbReference>
<dbReference type="PROSITE" id="PS50082">
    <property type="entry name" value="WD_REPEATS_2"/>
    <property type="match status" value="1"/>
</dbReference>
<feature type="compositionally biased region" description="Basic and acidic residues" evidence="4">
    <location>
        <begin position="319"/>
        <end position="331"/>
    </location>
</feature>
<dbReference type="Pfam" id="PF00400">
    <property type="entry name" value="WD40"/>
    <property type="match status" value="3"/>
</dbReference>
<evidence type="ECO:0000313" key="7">
    <source>
        <dbReference type="Proteomes" id="UP000550707"/>
    </source>
</evidence>
<dbReference type="InterPro" id="IPR036322">
    <property type="entry name" value="WD40_repeat_dom_sf"/>
</dbReference>
<dbReference type="GO" id="GO:0043015">
    <property type="term" value="F:gamma-tubulin binding"/>
    <property type="evidence" value="ECO:0007669"/>
    <property type="project" value="TreeGrafter"/>
</dbReference>
<sequence length="399" mass="43916">MPHFNFFFGLSLIVPFLIYCFKLSVGAVMQENHRFASSGDDIKIWDASSMTLVDKFNPHTSPHGISSMCWSSNNNFLVSASSSGDKIVVSSCKCKPVPLLELGEGQKQTCVSLNSSSMYLVSGGLNNTVNIWDLKSKRVHRSLKDHKDEVTCVTYNWNDCYVASGSLSGEIILHSVTTNLSGTPFGHGSKQPVRHLKYSLFKKTLLGSVSDNGIVTLWDVNGQSPYHNFDNTHKAPASGICFSPVNELLFVTIGLDKRTILYDTSRKEENEQHDPTADPKKTYLGKQEPKDSLKQFAKLISGAETGNLNTSPSSNQTRSPEKFEKPEKENETQLLYEPTVNGSSTPSPKLASSVTAGVASSLSEKIADTVGNHRPNAPLTSVQIRFIQNMIQETLDDFR</sequence>
<gene>
    <name evidence="6" type="ORF">HJG59_012959</name>
</gene>
<evidence type="ECO:0000256" key="3">
    <source>
        <dbReference type="PROSITE-ProRule" id="PRU00221"/>
    </source>
</evidence>
<dbReference type="GO" id="GO:0005814">
    <property type="term" value="C:centriole"/>
    <property type="evidence" value="ECO:0007669"/>
    <property type="project" value="TreeGrafter"/>
</dbReference>
<dbReference type="Proteomes" id="UP000550707">
    <property type="component" value="Unassembled WGS sequence"/>
</dbReference>
<feature type="repeat" description="WD" evidence="3">
    <location>
        <begin position="109"/>
        <end position="142"/>
    </location>
</feature>
<dbReference type="GO" id="GO:0000278">
    <property type="term" value="P:mitotic cell cycle"/>
    <property type="evidence" value="ECO:0007669"/>
    <property type="project" value="TreeGrafter"/>
</dbReference>
<dbReference type="Gene3D" id="2.130.10.10">
    <property type="entry name" value="YVTN repeat-like/Quinoprotein amine dehydrogenase"/>
    <property type="match status" value="2"/>
</dbReference>
<dbReference type="PANTHER" id="PTHR44414:SF1">
    <property type="entry name" value="PROTEIN NEDD1"/>
    <property type="match status" value="1"/>
</dbReference>
<dbReference type="SMART" id="SM00320">
    <property type="entry name" value="WD40"/>
    <property type="match status" value="6"/>
</dbReference>
<name>A0A7J8G0S4_MOLMO</name>
<dbReference type="InterPro" id="IPR052818">
    <property type="entry name" value="NEDD1_Spindle_Assembly"/>
</dbReference>
<keyword evidence="2" id="KW-0677">Repeat</keyword>
<keyword evidence="5" id="KW-0472">Membrane</keyword>
<feature type="region of interest" description="Disordered" evidence="4">
    <location>
        <begin position="303"/>
        <end position="331"/>
    </location>
</feature>
<comment type="caution">
    <text evidence="6">The sequence shown here is derived from an EMBL/GenBank/DDBJ whole genome shotgun (WGS) entry which is preliminary data.</text>
</comment>
<evidence type="ECO:0000256" key="4">
    <source>
        <dbReference type="SAM" id="MobiDB-lite"/>
    </source>
</evidence>
<feature type="region of interest" description="Disordered" evidence="4">
    <location>
        <begin position="266"/>
        <end position="288"/>
    </location>
</feature>
<dbReference type="PANTHER" id="PTHR44414">
    <property type="entry name" value="PROTEIN NEDD1"/>
    <property type="match status" value="1"/>
</dbReference>
<keyword evidence="5" id="KW-1133">Transmembrane helix</keyword>
<dbReference type="SUPFAM" id="SSF50978">
    <property type="entry name" value="WD40 repeat-like"/>
    <property type="match status" value="1"/>
</dbReference>
<dbReference type="GO" id="GO:0005737">
    <property type="term" value="C:cytoplasm"/>
    <property type="evidence" value="ECO:0007669"/>
    <property type="project" value="TreeGrafter"/>
</dbReference>
<proteinExistence type="predicted"/>
<keyword evidence="5" id="KW-0812">Transmembrane</keyword>
<dbReference type="EMBL" id="JACASF010000010">
    <property type="protein sequence ID" value="KAF6453259.1"/>
    <property type="molecule type" value="Genomic_DNA"/>
</dbReference>
<dbReference type="GO" id="GO:0007020">
    <property type="term" value="P:microtubule nucleation"/>
    <property type="evidence" value="ECO:0007669"/>
    <property type="project" value="TreeGrafter"/>
</dbReference>
<dbReference type="GO" id="GO:0005813">
    <property type="term" value="C:centrosome"/>
    <property type="evidence" value="ECO:0007669"/>
    <property type="project" value="TreeGrafter"/>
</dbReference>
<keyword evidence="1 3" id="KW-0853">WD repeat</keyword>
<evidence type="ECO:0000256" key="1">
    <source>
        <dbReference type="ARBA" id="ARBA00022574"/>
    </source>
</evidence>
<evidence type="ECO:0000313" key="6">
    <source>
        <dbReference type="EMBL" id="KAF6453259.1"/>
    </source>
</evidence>
<dbReference type="FunFam" id="2.130.10.10:FF:001510">
    <property type="entry name" value="Protein NEDD1"/>
    <property type="match status" value="1"/>
</dbReference>
<feature type="transmembrane region" description="Helical" evidence="5">
    <location>
        <begin position="6"/>
        <end position="25"/>
    </location>
</feature>
<dbReference type="InterPro" id="IPR001680">
    <property type="entry name" value="WD40_rpt"/>
</dbReference>
<dbReference type="InterPro" id="IPR015943">
    <property type="entry name" value="WD40/YVTN_repeat-like_dom_sf"/>
</dbReference>
<dbReference type="GO" id="GO:0036064">
    <property type="term" value="C:ciliary basal body"/>
    <property type="evidence" value="ECO:0007669"/>
    <property type="project" value="TreeGrafter"/>
</dbReference>
<dbReference type="InterPro" id="IPR019775">
    <property type="entry name" value="WD40_repeat_CS"/>
</dbReference>